<dbReference type="GO" id="GO:0005576">
    <property type="term" value="C:extracellular region"/>
    <property type="evidence" value="ECO:0007669"/>
    <property type="project" value="TreeGrafter"/>
</dbReference>
<keyword evidence="8" id="KW-0732">Signal</keyword>
<dbReference type="Pfam" id="PF03734">
    <property type="entry name" value="YkuD"/>
    <property type="match status" value="1"/>
</dbReference>
<dbReference type="PANTHER" id="PTHR30582">
    <property type="entry name" value="L,D-TRANSPEPTIDASE"/>
    <property type="match status" value="1"/>
</dbReference>
<dbReference type="InterPro" id="IPR038063">
    <property type="entry name" value="Transpep_catalytic_dom"/>
</dbReference>
<comment type="pathway">
    <text evidence="1 7">Cell wall biogenesis; peptidoglycan biosynthesis.</text>
</comment>
<dbReference type="SUPFAM" id="SSF141523">
    <property type="entry name" value="L,D-transpeptidase catalytic domain-like"/>
    <property type="match status" value="1"/>
</dbReference>
<feature type="chain" id="PRO_5007524419" evidence="8">
    <location>
        <begin position="18"/>
        <end position="210"/>
    </location>
</feature>
<dbReference type="UniPathway" id="UPA00219"/>
<reference evidence="11" key="1">
    <citation type="journal article" date="2017" name="Genome Announc.">
        <title>Draft Genome Sequence of Terrimicrobium sacchariphilum NM-5T, a Facultative Anaerobic Soil Bacterium of the Class Spartobacteria.</title>
        <authorList>
            <person name="Qiu Y.L."/>
            <person name="Tourlousse D.M."/>
            <person name="Matsuura N."/>
            <person name="Ohashi A."/>
            <person name="Sekiguchi Y."/>
        </authorList>
    </citation>
    <scope>NUCLEOTIDE SEQUENCE [LARGE SCALE GENOMIC DNA]</scope>
    <source>
        <strain evidence="11">NM-5</strain>
    </source>
</reference>
<dbReference type="Proteomes" id="UP000076023">
    <property type="component" value="Unassembled WGS sequence"/>
</dbReference>
<dbReference type="InterPro" id="IPR005490">
    <property type="entry name" value="LD_TPept_cat_dom"/>
</dbReference>
<dbReference type="GO" id="GO:0018104">
    <property type="term" value="P:peptidoglycan-protein cross-linking"/>
    <property type="evidence" value="ECO:0007669"/>
    <property type="project" value="TreeGrafter"/>
</dbReference>
<dbReference type="AlphaFoldDB" id="A0A146G5C0"/>
<proteinExistence type="inferred from homology"/>
<dbReference type="GO" id="GO:0016740">
    <property type="term" value="F:transferase activity"/>
    <property type="evidence" value="ECO:0007669"/>
    <property type="project" value="UniProtKB-KW"/>
</dbReference>
<dbReference type="STRING" id="690879.TSACC_21192"/>
<dbReference type="PROSITE" id="PS52029">
    <property type="entry name" value="LD_TPASE"/>
    <property type="match status" value="1"/>
</dbReference>
<sequence length="210" mass="22201">MKPVLLPLAVCAAFALAGCAGTSSTSRPTAAQLSSTSYETLYLGANGQVVSKTTQAGKRQEQGYWKGTGMTGAPSIVIDLSAQEAYFYKGGQLAGMSPVSTGREGYNTPTGNFHIIQKNPNHVSNLYGNFVDDSGKVVEANISSRDRAPAGAHFEGAPMPYFMRVTGAVGMHQGFLPGVPDSHGCIRMPKEMAQIFFENAPLGTPVRISH</sequence>
<keyword evidence="11" id="KW-1185">Reference proteome</keyword>
<dbReference type="Gene3D" id="2.40.440.10">
    <property type="entry name" value="L,D-transpeptidase catalytic domain-like"/>
    <property type="match status" value="1"/>
</dbReference>
<dbReference type="EMBL" id="BDCO01000002">
    <property type="protein sequence ID" value="GAT32790.1"/>
    <property type="molecule type" value="Genomic_DNA"/>
</dbReference>
<dbReference type="PROSITE" id="PS51257">
    <property type="entry name" value="PROKAR_LIPOPROTEIN"/>
    <property type="match status" value="1"/>
</dbReference>
<comment type="caution">
    <text evidence="10">The sequence shown here is derived from an EMBL/GenBank/DDBJ whole genome shotgun (WGS) entry which is preliminary data.</text>
</comment>
<organism evidence="10 11">
    <name type="scientific">Terrimicrobium sacchariphilum</name>
    <dbReference type="NCBI Taxonomy" id="690879"/>
    <lineage>
        <taxon>Bacteria</taxon>
        <taxon>Pseudomonadati</taxon>
        <taxon>Verrucomicrobiota</taxon>
        <taxon>Terrimicrobiia</taxon>
        <taxon>Terrimicrobiales</taxon>
        <taxon>Terrimicrobiaceae</taxon>
        <taxon>Terrimicrobium</taxon>
    </lineage>
</organism>
<comment type="similarity">
    <text evidence="2">Belongs to the YkuD family.</text>
</comment>
<name>A0A146G5C0_TERSA</name>
<dbReference type="InParanoid" id="A0A146G5C0"/>
<evidence type="ECO:0000313" key="10">
    <source>
        <dbReference type="EMBL" id="GAT32790.1"/>
    </source>
</evidence>
<feature type="signal peptide" evidence="8">
    <location>
        <begin position="1"/>
        <end position="17"/>
    </location>
</feature>
<protein>
    <submittedName>
        <fullName evidence="10">L,D-transpeptidase catalytic domain cotaining protein</fullName>
    </submittedName>
</protein>
<gene>
    <name evidence="10" type="ORF">TSACC_21192</name>
</gene>
<evidence type="ECO:0000256" key="7">
    <source>
        <dbReference type="PROSITE-ProRule" id="PRU01373"/>
    </source>
</evidence>
<keyword evidence="5 7" id="KW-0573">Peptidoglycan synthesis</keyword>
<dbReference type="GO" id="GO:0071555">
    <property type="term" value="P:cell wall organization"/>
    <property type="evidence" value="ECO:0007669"/>
    <property type="project" value="UniProtKB-UniRule"/>
</dbReference>
<dbReference type="RefSeq" id="WP_202815915.1">
    <property type="nucleotide sequence ID" value="NZ_BDCO01000002.1"/>
</dbReference>
<evidence type="ECO:0000259" key="9">
    <source>
        <dbReference type="PROSITE" id="PS52029"/>
    </source>
</evidence>
<evidence type="ECO:0000256" key="8">
    <source>
        <dbReference type="SAM" id="SignalP"/>
    </source>
</evidence>
<feature type="active site" description="Nucleophile" evidence="7">
    <location>
        <position position="185"/>
    </location>
</feature>
<accession>A0A146G5C0</accession>
<dbReference type="PANTHER" id="PTHR30582:SF2">
    <property type="entry name" value="L,D-TRANSPEPTIDASE YCIB-RELATED"/>
    <property type="match status" value="1"/>
</dbReference>
<keyword evidence="6 7" id="KW-0961">Cell wall biogenesis/degradation</keyword>
<feature type="domain" description="L,D-TPase catalytic" evidence="9">
    <location>
        <begin position="74"/>
        <end position="209"/>
    </location>
</feature>
<dbReference type="GO" id="GO:0008360">
    <property type="term" value="P:regulation of cell shape"/>
    <property type="evidence" value="ECO:0007669"/>
    <property type="project" value="UniProtKB-UniRule"/>
</dbReference>
<dbReference type="CDD" id="cd16913">
    <property type="entry name" value="YkuD_like"/>
    <property type="match status" value="1"/>
</dbReference>
<evidence type="ECO:0000256" key="2">
    <source>
        <dbReference type="ARBA" id="ARBA00005992"/>
    </source>
</evidence>
<evidence type="ECO:0000313" key="11">
    <source>
        <dbReference type="Proteomes" id="UP000076023"/>
    </source>
</evidence>
<evidence type="ECO:0000256" key="3">
    <source>
        <dbReference type="ARBA" id="ARBA00022679"/>
    </source>
</evidence>
<evidence type="ECO:0000256" key="4">
    <source>
        <dbReference type="ARBA" id="ARBA00022960"/>
    </source>
</evidence>
<keyword evidence="4 7" id="KW-0133">Cell shape</keyword>
<keyword evidence="3" id="KW-0808">Transferase</keyword>
<evidence type="ECO:0000256" key="5">
    <source>
        <dbReference type="ARBA" id="ARBA00022984"/>
    </source>
</evidence>
<dbReference type="InterPro" id="IPR050979">
    <property type="entry name" value="LD-transpeptidase"/>
</dbReference>
<evidence type="ECO:0000256" key="1">
    <source>
        <dbReference type="ARBA" id="ARBA00004752"/>
    </source>
</evidence>
<dbReference type="GO" id="GO:0071972">
    <property type="term" value="F:peptidoglycan L,D-transpeptidase activity"/>
    <property type="evidence" value="ECO:0007669"/>
    <property type="project" value="TreeGrafter"/>
</dbReference>
<evidence type="ECO:0000256" key="6">
    <source>
        <dbReference type="ARBA" id="ARBA00023316"/>
    </source>
</evidence>
<feature type="active site" description="Proton donor/acceptor" evidence="7">
    <location>
        <position position="172"/>
    </location>
</feature>